<feature type="region of interest" description="Disordered" evidence="1">
    <location>
        <begin position="1"/>
        <end position="21"/>
    </location>
</feature>
<dbReference type="EMBL" id="CP053941">
    <property type="protein sequence ID" value="QKG92480.1"/>
    <property type="molecule type" value="Genomic_DNA"/>
</dbReference>
<keyword evidence="2" id="KW-0472">Membrane</keyword>
<dbReference type="Proteomes" id="UP000505020">
    <property type="component" value="Chromosome"/>
</dbReference>
<keyword evidence="4" id="KW-1185">Reference proteome</keyword>
<keyword evidence="2" id="KW-0812">Transmembrane</keyword>
<dbReference type="GeneID" id="55594601"/>
<dbReference type="KEGG" id="hsai:HPS36_06325"/>
<evidence type="ECO:0000313" key="4">
    <source>
        <dbReference type="Proteomes" id="UP000505020"/>
    </source>
</evidence>
<dbReference type="RefSeq" id="WP_173229207.1">
    <property type="nucleotide sequence ID" value="NZ_CP053941.1"/>
</dbReference>
<sequence length="54" mass="5655">MIMDAPIGSQQSGEGRGRSPCARRSALGIKLTALLLFVALLLLAFLVAMIRGLG</sequence>
<protein>
    <submittedName>
        <fullName evidence="3">Uncharacterized protein</fullName>
    </submittedName>
</protein>
<name>A0A7D4BRK2_9EURY</name>
<dbReference type="AlphaFoldDB" id="A0A7D4BRK2"/>
<proteinExistence type="predicted"/>
<evidence type="ECO:0000313" key="3">
    <source>
        <dbReference type="EMBL" id="QKG92480.1"/>
    </source>
</evidence>
<reference evidence="3 4" key="1">
    <citation type="submission" date="2020-05" db="EMBL/GenBank/DDBJ databases">
        <title>Halorubrum RHB-C sp.nov., an extremely halophilic archaeon isolated from solar salt farm.</title>
        <authorList>
            <person name="Ho H."/>
            <person name="Danganan R.E."/>
            <person name="Dedeles G.R."/>
            <person name="Kim S.-G."/>
        </authorList>
    </citation>
    <scope>NUCLEOTIDE SEQUENCE [LARGE SCALE GENOMIC DNA]</scope>
    <source>
        <strain evidence="3 4">RHB-C</strain>
    </source>
</reference>
<organism evidence="3 4">
    <name type="scientific">Halorubrum salinarum</name>
    <dbReference type="NCBI Taxonomy" id="2739057"/>
    <lineage>
        <taxon>Archaea</taxon>
        <taxon>Methanobacteriati</taxon>
        <taxon>Methanobacteriota</taxon>
        <taxon>Stenosarchaea group</taxon>
        <taxon>Halobacteria</taxon>
        <taxon>Halobacteriales</taxon>
        <taxon>Haloferacaceae</taxon>
        <taxon>Halorubrum</taxon>
    </lineage>
</organism>
<feature type="transmembrane region" description="Helical" evidence="2">
    <location>
        <begin position="33"/>
        <end position="53"/>
    </location>
</feature>
<gene>
    <name evidence="3" type="ORF">HPS36_06325</name>
</gene>
<evidence type="ECO:0000256" key="2">
    <source>
        <dbReference type="SAM" id="Phobius"/>
    </source>
</evidence>
<accession>A0A7D4BRK2</accession>
<evidence type="ECO:0000256" key="1">
    <source>
        <dbReference type="SAM" id="MobiDB-lite"/>
    </source>
</evidence>
<keyword evidence="2" id="KW-1133">Transmembrane helix</keyword>